<gene>
    <name evidence="2" type="ORF">DB31_1035</name>
</gene>
<accession>A0A085WFU9</accession>
<name>A0A085WFU9_9BACT</name>
<dbReference type="EMBL" id="JMCB01000010">
    <property type="protein sequence ID" value="KFE66562.1"/>
    <property type="molecule type" value="Genomic_DNA"/>
</dbReference>
<protein>
    <submittedName>
        <fullName evidence="2">Choline-sulfatase</fullName>
    </submittedName>
</protein>
<proteinExistence type="predicted"/>
<feature type="compositionally biased region" description="Gly residues" evidence="1">
    <location>
        <begin position="125"/>
        <end position="134"/>
    </location>
</feature>
<comment type="caution">
    <text evidence="2">The sequence shown here is derived from an EMBL/GenBank/DDBJ whole genome shotgun (WGS) entry which is preliminary data.</text>
</comment>
<evidence type="ECO:0000313" key="2">
    <source>
        <dbReference type="EMBL" id="KFE66562.1"/>
    </source>
</evidence>
<keyword evidence="3" id="KW-1185">Reference proteome</keyword>
<dbReference type="AlphaFoldDB" id="A0A085WFU9"/>
<sequence length="150" mass="16105">MVTDYAGDHFSRFDYGFQEVSAPDFRFPDLVRQRMLITHVALLPWTGLVPGWFKEQGEFPELTDPGPLWARVKRTLAGLPEDRPFALVVFASPTHFPYAAPWPVEVVGASDARGGAGAAVRRDGGSGGATGRGGAAPNVVATLRARLAAE</sequence>
<dbReference type="STRING" id="394096.DB31_1035"/>
<organism evidence="2 3">
    <name type="scientific">Hyalangium minutum</name>
    <dbReference type="NCBI Taxonomy" id="394096"/>
    <lineage>
        <taxon>Bacteria</taxon>
        <taxon>Pseudomonadati</taxon>
        <taxon>Myxococcota</taxon>
        <taxon>Myxococcia</taxon>
        <taxon>Myxococcales</taxon>
        <taxon>Cystobacterineae</taxon>
        <taxon>Archangiaceae</taxon>
        <taxon>Hyalangium</taxon>
    </lineage>
</organism>
<feature type="region of interest" description="Disordered" evidence="1">
    <location>
        <begin position="115"/>
        <end position="135"/>
    </location>
</feature>
<evidence type="ECO:0000313" key="3">
    <source>
        <dbReference type="Proteomes" id="UP000028725"/>
    </source>
</evidence>
<dbReference type="Proteomes" id="UP000028725">
    <property type="component" value="Unassembled WGS sequence"/>
</dbReference>
<dbReference type="RefSeq" id="WP_044192474.1">
    <property type="nucleotide sequence ID" value="NZ_JMCB01000010.1"/>
</dbReference>
<reference evidence="2 3" key="1">
    <citation type="submission" date="2014-04" db="EMBL/GenBank/DDBJ databases">
        <title>Genome assembly of Hyalangium minutum DSM 14724.</title>
        <authorList>
            <person name="Sharma G."/>
            <person name="Subramanian S."/>
        </authorList>
    </citation>
    <scope>NUCLEOTIDE SEQUENCE [LARGE SCALE GENOMIC DNA]</scope>
    <source>
        <strain evidence="2 3">DSM 14724</strain>
    </source>
</reference>
<evidence type="ECO:0000256" key="1">
    <source>
        <dbReference type="SAM" id="MobiDB-lite"/>
    </source>
</evidence>